<accession>A0A9N7U5V0</accession>
<keyword evidence="3" id="KW-1185">Reference proteome</keyword>
<proteinExistence type="predicted"/>
<evidence type="ECO:0000256" key="1">
    <source>
        <dbReference type="SAM" id="MobiDB-lite"/>
    </source>
</evidence>
<reference evidence="2" key="1">
    <citation type="submission" date="2020-03" db="EMBL/GenBank/DDBJ databases">
        <authorList>
            <person name="Weist P."/>
        </authorList>
    </citation>
    <scope>NUCLEOTIDE SEQUENCE</scope>
</reference>
<sequence length="132" mass="14457">MEKDRGEEGEITEKWGKGGGDGAGLRGGEVQSREVGQAGGSSYYPPCQLWMEPAGDYGTFCKATMEAVPIRTHFHPLCFLRCRTNTALSSLPRLATYQAQNQADTWSPGAALSKLNTPPLEARNRRLPTMLR</sequence>
<dbReference type="EMBL" id="CADEAL010000772">
    <property type="protein sequence ID" value="CAB1424990.1"/>
    <property type="molecule type" value="Genomic_DNA"/>
</dbReference>
<evidence type="ECO:0000313" key="3">
    <source>
        <dbReference type="Proteomes" id="UP001153269"/>
    </source>
</evidence>
<feature type="compositionally biased region" description="Basic and acidic residues" evidence="1">
    <location>
        <begin position="1"/>
        <end position="16"/>
    </location>
</feature>
<feature type="region of interest" description="Disordered" evidence="1">
    <location>
        <begin position="108"/>
        <end position="132"/>
    </location>
</feature>
<gene>
    <name evidence="2" type="ORF">PLEPLA_LOCUS12920</name>
</gene>
<name>A0A9N7U5V0_PLEPL</name>
<protein>
    <submittedName>
        <fullName evidence="2">Uncharacterized protein</fullName>
    </submittedName>
</protein>
<organism evidence="2 3">
    <name type="scientific">Pleuronectes platessa</name>
    <name type="common">European plaice</name>
    <dbReference type="NCBI Taxonomy" id="8262"/>
    <lineage>
        <taxon>Eukaryota</taxon>
        <taxon>Metazoa</taxon>
        <taxon>Chordata</taxon>
        <taxon>Craniata</taxon>
        <taxon>Vertebrata</taxon>
        <taxon>Euteleostomi</taxon>
        <taxon>Actinopterygii</taxon>
        <taxon>Neopterygii</taxon>
        <taxon>Teleostei</taxon>
        <taxon>Neoteleostei</taxon>
        <taxon>Acanthomorphata</taxon>
        <taxon>Carangaria</taxon>
        <taxon>Pleuronectiformes</taxon>
        <taxon>Pleuronectoidei</taxon>
        <taxon>Pleuronectidae</taxon>
        <taxon>Pleuronectes</taxon>
    </lineage>
</organism>
<dbReference type="Proteomes" id="UP001153269">
    <property type="component" value="Unassembled WGS sequence"/>
</dbReference>
<comment type="caution">
    <text evidence="2">The sequence shown here is derived from an EMBL/GenBank/DDBJ whole genome shotgun (WGS) entry which is preliminary data.</text>
</comment>
<feature type="region of interest" description="Disordered" evidence="1">
    <location>
        <begin position="1"/>
        <end position="38"/>
    </location>
</feature>
<dbReference type="AlphaFoldDB" id="A0A9N7U5V0"/>
<feature type="compositionally biased region" description="Gly residues" evidence="1">
    <location>
        <begin position="17"/>
        <end position="27"/>
    </location>
</feature>
<evidence type="ECO:0000313" key="2">
    <source>
        <dbReference type="EMBL" id="CAB1424990.1"/>
    </source>
</evidence>